<dbReference type="Proteomes" id="UP001164746">
    <property type="component" value="Chromosome 17"/>
</dbReference>
<dbReference type="SUPFAM" id="SSF51735">
    <property type="entry name" value="NAD(P)-binding Rossmann-fold domains"/>
    <property type="match status" value="1"/>
</dbReference>
<dbReference type="EMBL" id="CP111028">
    <property type="protein sequence ID" value="WAR30762.1"/>
    <property type="molecule type" value="Genomic_DNA"/>
</dbReference>
<organism evidence="1 2">
    <name type="scientific">Mya arenaria</name>
    <name type="common">Soft-shell clam</name>
    <dbReference type="NCBI Taxonomy" id="6604"/>
    <lineage>
        <taxon>Eukaryota</taxon>
        <taxon>Metazoa</taxon>
        <taxon>Spiralia</taxon>
        <taxon>Lophotrochozoa</taxon>
        <taxon>Mollusca</taxon>
        <taxon>Bivalvia</taxon>
        <taxon>Autobranchia</taxon>
        <taxon>Heteroconchia</taxon>
        <taxon>Euheterodonta</taxon>
        <taxon>Imparidentia</taxon>
        <taxon>Neoheterodontei</taxon>
        <taxon>Myida</taxon>
        <taxon>Myoidea</taxon>
        <taxon>Myidae</taxon>
        <taxon>Mya</taxon>
    </lineage>
</organism>
<dbReference type="PANTHER" id="PTHR43975">
    <property type="entry name" value="ZGC:101858"/>
    <property type="match status" value="1"/>
</dbReference>
<dbReference type="Pfam" id="PF00106">
    <property type="entry name" value="adh_short"/>
    <property type="match status" value="1"/>
</dbReference>
<accession>A0ABY7GBN2</accession>
<protein>
    <submittedName>
        <fullName evidence="1">FABG-like protein</fullName>
    </submittedName>
</protein>
<dbReference type="Pfam" id="PF13561">
    <property type="entry name" value="adh_short_C2"/>
    <property type="match status" value="1"/>
</dbReference>
<keyword evidence="2" id="KW-1185">Reference proteome</keyword>
<dbReference type="Gene3D" id="3.40.50.720">
    <property type="entry name" value="NAD(P)-binding Rossmann-like Domain"/>
    <property type="match status" value="2"/>
</dbReference>
<evidence type="ECO:0000313" key="2">
    <source>
        <dbReference type="Proteomes" id="UP001164746"/>
    </source>
</evidence>
<name>A0ABY7GBN2_MYAAR</name>
<proteinExistence type="predicted"/>
<dbReference type="InterPro" id="IPR036291">
    <property type="entry name" value="NAD(P)-bd_dom_sf"/>
</dbReference>
<gene>
    <name evidence="1" type="ORF">MAR_033304</name>
</gene>
<evidence type="ECO:0000313" key="1">
    <source>
        <dbReference type="EMBL" id="WAR30762.1"/>
    </source>
</evidence>
<sequence length="185" mass="20244">MDFFKGKVALITADINNDVARKEIVEKTVDKYKDININNAGMIHYRRVSNITPAEYDELFDTNVKSHVFLTQLALPHIIKTKGSIINTSSICGQKAKWHHMGPGTVVSNIARRLHGKYQDDELYQQFLETQASAHPLGRVALPGDCASAVAFLASDAASFITGQILFVDGGRNCIAAGVATNVKK</sequence>
<dbReference type="PANTHER" id="PTHR43975:SF2">
    <property type="entry name" value="EG:BACR7A4.14 PROTEIN-RELATED"/>
    <property type="match status" value="1"/>
</dbReference>
<dbReference type="InterPro" id="IPR002347">
    <property type="entry name" value="SDR_fam"/>
</dbReference>
<dbReference type="PRINTS" id="PR00081">
    <property type="entry name" value="GDHRDH"/>
</dbReference>
<reference evidence="1" key="1">
    <citation type="submission" date="2022-11" db="EMBL/GenBank/DDBJ databases">
        <title>Centuries of genome instability and evolution in soft-shell clam transmissible cancer (bioRxiv).</title>
        <authorList>
            <person name="Hart S.F.M."/>
            <person name="Yonemitsu M.A."/>
            <person name="Giersch R.M."/>
            <person name="Beal B.F."/>
            <person name="Arriagada G."/>
            <person name="Davis B.W."/>
            <person name="Ostrander E.A."/>
            <person name="Goff S.P."/>
            <person name="Metzger M.J."/>
        </authorList>
    </citation>
    <scope>NUCLEOTIDE SEQUENCE</scope>
    <source>
        <strain evidence="1">MELC-2E11</strain>
        <tissue evidence="1">Siphon/mantle</tissue>
    </source>
</reference>